<feature type="domain" description="WW" evidence="4">
    <location>
        <begin position="106"/>
        <end position="135"/>
    </location>
</feature>
<dbReference type="AlphaFoldDB" id="A0A167ES23"/>
<dbReference type="GeneID" id="30033850"/>
<dbReference type="PANTHER" id="PTHR15377">
    <property type="entry name" value="TRANSCRIPTION ELONGATION REGULATOR 1"/>
    <property type="match status" value="1"/>
</dbReference>
<dbReference type="SMART" id="SM00456">
    <property type="entry name" value="WW"/>
    <property type="match status" value="2"/>
</dbReference>
<keyword evidence="2" id="KW-0175">Coiled coil</keyword>
<gene>
    <name evidence="5" type="ORF">AWJ20_1989</name>
</gene>
<feature type="coiled-coil region" evidence="2">
    <location>
        <begin position="474"/>
        <end position="508"/>
    </location>
</feature>
<dbReference type="InterPro" id="IPR045148">
    <property type="entry name" value="TCRG1-like"/>
</dbReference>
<dbReference type="SUPFAM" id="SSF81698">
    <property type="entry name" value="FF domain"/>
    <property type="match status" value="1"/>
</dbReference>
<dbReference type="CDD" id="cd00201">
    <property type="entry name" value="WW"/>
    <property type="match status" value="1"/>
</dbReference>
<evidence type="ECO:0000256" key="1">
    <source>
        <dbReference type="ARBA" id="ARBA00022737"/>
    </source>
</evidence>
<dbReference type="GO" id="GO:0003712">
    <property type="term" value="F:transcription coregulator activity"/>
    <property type="evidence" value="ECO:0007669"/>
    <property type="project" value="TreeGrafter"/>
</dbReference>
<evidence type="ECO:0000256" key="3">
    <source>
        <dbReference type="SAM" id="MobiDB-lite"/>
    </source>
</evidence>
<keyword evidence="6" id="KW-1185">Reference proteome</keyword>
<feature type="region of interest" description="Disordered" evidence="3">
    <location>
        <begin position="34"/>
        <end position="94"/>
    </location>
</feature>
<dbReference type="PANTHER" id="PTHR15377:SF3">
    <property type="entry name" value="WW DOMAIN-CONTAINING PROTEIN"/>
    <property type="match status" value="1"/>
</dbReference>
<organism evidence="5 6">
    <name type="scientific">Sugiyamaella lignohabitans</name>
    <dbReference type="NCBI Taxonomy" id="796027"/>
    <lineage>
        <taxon>Eukaryota</taxon>
        <taxon>Fungi</taxon>
        <taxon>Dikarya</taxon>
        <taxon>Ascomycota</taxon>
        <taxon>Saccharomycotina</taxon>
        <taxon>Dipodascomycetes</taxon>
        <taxon>Dipodascales</taxon>
        <taxon>Trichomonascaceae</taxon>
        <taxon>Sugiyamaella</taxon>
    </lineage>
</organism>
<evidence type="ECO:0000313" key="6">
    <source>
        <dbReference type="Proteomes" id="UP000189580"/>
    </source>
</evidence>
<dbReference type="PROSITE" id="PS50020">
    <property type="entry name" value="WW_DOMAIN_2"/>
    <property type="match status" value="2"/>
</dbReference>
<dbReference type="Pfam" id="PF00397">
    <property type="entry name" value="WW"/>
    <property type="match status" value="1"/>
</dbReference>
<dbReference type="RefSeq" id="XP_018736878.1">
    <property type="nucleotide sequence ID" value="XM_018878910.1"/>
</dbReference>
<accession>A0A167ES23</accession>
<dbReference type="OrthoDB" id="410044at2759"/>
<dbReference type="InterPro" id="IPR036517">
    <property type="entry name" value="FF_domain_sf"/>
</dbReference>
<dbReference type="GO" id="GO:0070063">
    <property type="term" value="F:RNA polymerase binding"/>
    <property type="evidence" value="ECO:0007669"/>
    <property type="project" value="InterPro"/>
</dbReference>
<feature type="compositionally biased region" description="Basic and acidic residues" evidence="3">
    <location>
        <begin position="68"/>
        <end position="78"/>
    </location>
</feature>
<evidence type="ECO:0000313" key="5">
    <source>
        <dbReference type="EMBL" id="ANB14401.1"/>
    </source>
</evidence>
<dbReference type="KEGG" id="slb:AWJ20_1989"/>
<name>A0A167ES23_9ASCO</name>
<dbReference type="Gene3D" id="1.10.10.440">
    <property type="entry name" value="FF domain"/>
    <property type="match status" value="1"/>
</dbReference>
<dbReference type="SUPFAM" id="SSF51045">
    <property type="entry name" value="WW domain"/>
    <property type="match status" value="2"/>
</dbReference>
<reference evidence="5 6" key="1">
    <citation type="submission" date="2016-02" db="EMBL/GenBank/DDBJ databases">
        <title>Complete genome sequence and transcriptome regulation of the pentose utilising yeast Sugiyamaella lignohabitans.</title>
        <authorList>
            <person name="Bellasio M."/>
            <person name="Peymann A."/>
            <person name="Valli M."/>
            <person name="Sipitzky M."/>
            <person name="Graf A."/>
            <person name="Sauer M."/>
            <person name="Marx H."/>
            <person name="Mattanovich D."/>
        </authorList>
    </citation>
    <scope>NUCLEOTIDE SEQUENCE [LARGE SCALE GENOMIC DNA]</scope>
    <source>
        <strain evidence="5 6">CBS 10342</strain>
    </source>
</reference>
<dbReference type="Proteomes" id="UP000189580">
    <property type="component" value="Chromosome b"/>
</dbReference>
<dbReference type="InterPro" id="IPR036020">
    <property type="entry name" value="WW_dom_sf"/>
</dbReference>
<dbReference type="EMBL" id="CP014503">
    <property type="protein sequence ID" value="ANB14401.1"/>
    <property type="molecule type" value="Genomic_DNA"/>
</dbReference>
<feature type="compositionally biased region" description="Acidic residues" evidence="3">
    <location>
        <begin position="195"/>
        <end position="230"/>
    </location>
</feature>
<dbReference type="GO" id="GO:0005634">
    <property type="term" value="C:nucleus"/>
    <property type="evidence" value="ECO:0007669"/>
    <property type="project" value="TreeGrafter"/>
</dbReference>
<keyword evidence="1" id="KW-0677">Repeat</keyword>
<feature type="region of interest" description="Disordered" evidence="3">
    <location>
        <begin position="164"/>
        <end position="235"/>
    </location>
</feature>
<dbReference type="PROSITE" id="PS01159">
    <property type="entry name" value="WW_DOMAIN_1"/>
    <property type="match status" value="1"/>
</dbReference>
<dbReference type="InterPro" id="IPR001202">
    <property type="entry name" value="WW_dom"/>
</dbReference>
<proteinExistence type="predicted"/>
<dbReference type="Gene3D" id="2.20.70.10">
    <property type="match status" value="2"/>
</dbReference>
<sequence>MSVSKDDTLPTGWTRHLAPSGHFYYYHAESKRSTYERPKSDSQVIASVKNNNSSESTSRIPTGPRTENQNHERTEKPKQSNQKRKRKKDLRSIDPPQVKVAVKDCDPWLIVILKSGRWFVYNPQTNKSFWDVPEDVLRKIEEMDRDDLILLVARARGLTLSTDSAAPKFEEQGRLEAGTEEGNANSAPDNTVIEDVSDDEGVESDRENDDDNIDLNDENSLEEMSNDDDGLGTGFELDWDNIEDDLKNDDSTGNADLTNQERLSIFYSLLEDFSINPFGVWEVELNKVLDDDRYDILESNSARSDAFDKWAALKIREQKLQHEELSTKTQDSTEDIIKKMVEDSPVGRFLSLVRRKYKEKYFYVDFKRKYRNEALFDIPELTDKDKEKIYREYASYKKKPQNDQITLVKEFLSSKIKHSSDLSKLTDTLFNDVRFYIVPDDQISKLVDETLLKLQTQKTSSSDRSIQDRQNKILAEKAKQQRQLSYERRKLEEEVEKLDEAKYSLKRNLSTVLGGK</sequence>
<feature type="compositionally biased region" description="Polar residues" evidence="3">
    <location>
        <begin position="41"/>
        <end position="60"/>
    </location>
</feature>
<evidence type="ECO:0000256" key="2">
    <source>
        <dbReference type="SAM" id="Coils"/>
    </source>
</evidence>
<feature type="domain" description="WW" evidence="4">
    <location>
        <begin position="7"/>
        <end position="40"/>
    </location>
</feature>
<evidence type="ECO:0000259" key="4">
    <source>
        <dbReference type="PROSITE" id="PS50020"/>
    </source>
</evidence>
<protein>
    <submittedName>
        <fullName evidence="5">DNA replication protein Dre4</fullName>
    </submittedName>
</protein>